<feature type="domain" description="Enoyl reductase (ER)" evidence="4">
    <location>
        <begin position="217"/>
        <end position="528"/>
    </location>
</feature>
<feature type="compositionally biased region" description="Low complexity" evidence="3">
    <location>
        <begin position="178"/>
        <end position="201"/>
    </location>
</feature>
<evidence type="ECO:0000313" key="6">
    <source>
        <dbReference type="Proteomes" id="UP001430804"/>
    </source>
</evidence>
<comment type="caution">
    <text evidence="5">The sequence shown here is derived from an EMBL/GenBank/DDBJ whole genome shotgun (WGS) entry which is preliminary data.</text>
</comment>
<dbReference type="InterPro" id="IPR013149">
    <property type="entry name" value="ADH-like_C"/>
</dbReference>
<gene>
    <name evidence="5" type="ORF">KY465_09620</name>
</gene>
<dbReference type="Pfam" id="PF00107">
    <property type="entry name" value="ADH_zinc_N"/>
    <property type="match status" value="1"/>
</dbReference>
<protein>
    <submittedName>
        <fullName evidence="5">SRPBCC family protein</fullName>
    </submittedName>
</protein>
<dbReference type="Pfam" id="PF10604">
    <property type="entry name" value="Polyketide_cyc2"/>
    <property type="match status" value="1"/>
</dbReference>
<keyword evidence="1" id="KW-0521">NADP</keyword>
<dbReference type="Pfam" id="PF08240">
    <property type="entry name" value="ADH_N"/>
    <property type="match status" value="1"/>
</dbReference>
<evidence type="ECO:0000256" key="1">
    <source>
        <dbReference type="ARBA" id="ARBA00022857"/>
    </source>
</evidence>
<name>A0ABS6WNK2_9HYPH</name>
<reference evidence="5" key="1">
    <citation type="submission" date="2021-07" db="EMBL/GenBank/DDBJ databases">
        <title>Pseudohoeflea marina sp. nov. a polyhydroxyalcanoate-producing bacterium.</title>
        <authorList>
            <person name="Zheng W."/>
            <person name="Yu S."/>
            <person name="Huang Y."/>
        </authorList>
    </citation>
    <scope>NUCLEOTIDE SEQUENCE</scope>
    <source>
        <strain evidence="5">DP4N28-3</strain>
    </source>
</reference>
<dbReference type="PANTHER" id="PTHR48106">
    <property type="entry name" value="QUINONE OXIDOREDUCTASE PIG3-RELATED"/>
    <property type="match status" value="1"/>
</dbReference>
<evidence type="ECO:0000256" key="3">
    <source>
        <dbReference type="SAM" id="MobiDB-lite"/>
    </source>
</evidence>
<evidence type="ECO:0000313" key="5">
    <source>
        <dbReference type="EMBL" id="MBW3097537.1"/>
    </source>
</evidence>
<dbReference type="EMBL" id="JAHWQX010000002">
    <property type="protein sequence ID" value="MBW3097537.1"/>
    <property type="molecule type" value="Genomic_DNA"/>
</dbReference>
<accession>A0ABS6WNK2</accession>
<dbReference type="InterPro" id="IPR020843">
    <property type="entry name" value="ER"/>
</dbReference>
<dbReference type="CDD" id="cd05286">
    <property type="entry name" value="QOR2"/>
    <property type="match status" value="1"/>
</dbReference>
<dbReference type="SMART" id="SM00829">
    <property type="entry name" value="PKS_ER"/>
    <property type="match status" value="1"/>
</dbReference>
<evidence type="ECO:0000259" key="4">
    <source>
        <dbReference type="SMART" id="SM00829"/>
    </source>
</evidence>
<dbReference type="PANTHER" id="PTHR48106:SF13">
    <property type="entry name" value="QUINONE OXIDOREDUCTASE-RELATED"/>
    <property type="match status" value="1"/>
</dbReference>
<dbReference type="InterPro" id="IPR019587">
    <property type="entry name" value="Polyketide_cyclase/dehydratase"/>
</dbReference>
<evidence type="ECO:0000256" key="2">
    <source>
        <dbReference type="ARBA" id="ARBA00023002"/>
    </source>
</evidence>
<organism evidence="5 6">
    <name type="scientific">Pseudohoeflea coraliihabitans</name>
    <dbReference type="NCBI Taxonomy" id="2860393"/>
    <lineage>
        <taxon>Bacteria</taxon>
        <taxon>Pseudomonadati</taxon>
        <taxon>Pseudomonadota</taxon>
        <taxon>Alphaproteobacteria</taxon>
        <taxon>Hyphomicrobiales</taxon>
        <taxon>Rhizobiaceae</taxon>
        <taxon>Pseudohoeflea</taxon>
    </lineage>
</organism>
<feature type="region of interest" description="Disordered" evidence="3">
    <location>
        <begin position="164"/>
        <end position="201"/>
    </location>
</feature>
<keyword evidence="6" id="KW-1185">Reference proteome</keyword>
<dbReference type="InterPro" id="IPR047618">
    <property type="entry name" value="QOR-like"/>
</dbReference>
<sequence length="530" mass="55972">MTRVVETAIVNVPIDTLWHWLRDFNSHVEWHPAIATSAIEDDAPSDEVGAVRSFSLQDGGRLREQLLQLDDQARELTYCLLDSPLPLYNYVATIRLRPVTDPAHQGGATFWEWRSTFDPPPERRAELSALVAKDIYRAGMRGLETHIRKGAGAAGATLRVARAQGVSQSDRLDTRPDSATPPRTAAAIAAPASAPGSTAGLAPGPAMGSAILIDRHGGPEVLVQRHVSVAPPGPGEVRIRQTYAGVNFIDIYCRTGYFDLVAPPGIPGMEAVGIVESVGPAVSHLAVGDRVGYACAPPGAYVSLRTMDAALVARLPDALPDERAAAGLLKGMTAGFLLHDVHPVRPGEIVVVHAAAGGAGSLLTQWASALGALVIGTVSTRDKAQAAYANGAREVLIGRGHEFLDGVRDLTDGRGADVIYDAIGRDSFSASLDALAIRGHLVSYGQASGDIGPREIGPLASKSITLSRPNYGHYVFDRTTMQRQSGRLFEALAQGHLTIDAPAVFPLEEAGNAHAAIESGRTQGASVLRL</sequence>
<keyword evidence="2" id="KW-0560">Oxidoreductase</keyword>
<dbReference type="RefSeq" id="WP_219201438.1">
    <property type="nucleotide sequence ID" value="NZ_JAHWQX010000002.1"/>
</dbReference>
<dbReference type="InterPro" id="IPR013154">
    <property type="entry name" value="ADH-like_N"/>
</dbReference>
<dbReference type="CDD" id="cd07821">
    <property type="entry name" value="PYR_PYL_RCAR_like"/>
    <property type="match status" value="1"/>
</dbReference>
<proteinExistence type="predicted"/>
<dbReference type="Proteomes" id="UP001430804">
    <property type="component" value="Unassembled WGS sequence"/>
</dbReference>